<feature type="region of interest" description="Disordered" evidence="1">
    <location>
        <begin position="75"/>
        <end position="128"/>
    </location>
</feature>
<evidence type="ECO:0000259" key="2">
    <source>
        <dbReference type="PROSITE" id="PS51925"/>
    </source>
</evidence>
<dbReference type="Pfam" id="PF02201">
    <property type="entry name" value="SWIB"/>
    <property type="match status" value="1"/>
</dbReference>
<proteinExistence type="predicted"/>
<feature type="compositionally biased region" description="Basic residues" evidence="1">
    <location>
        <begin position="95"/>
        <end position="108"/>
    </location>
</feature>
<dbReference type="PANTHER" id="PTHR13844">
    <property type="entry name" value="SWI/SNF-RELATED MATRIX-ASSOCIATED ACTIN-DEPENDENT REGULATOR OF CHROMATIN SUBFAMILY D"/>
    <property type="match status" value="1"/>
</dbReference>
<organism evidence="3 4">
    <name type="scientific">Thielaviopsis punctulata</name>
    <dbReference type="NCBI Taxonomy" id="72032"/>
    <lineage>
        <taxon>Eukaryota</taxon>
        <taxon>Fungi</taxon>
        <taxon>Dikarya</taxon>
        <taxon>Ascomycota</taxon>
        <taxon>Pezizomycotina</taxon>
        <taxon>Sordariomycetes</taxon>
        <taxon>Hypocreomycetidae</taxon>
        <taxon>Microascales</taxon>
        <taxon>Ceratocystidaceae</taxon>
        <taxon>Thielaviopsis</taxon>
    </lineage>
</organism>
<feature type="non-terminal residue" evidence="3">
    <location>
        <position position="205"/>
    </location>
</feature>
<dbReference type="SMART" id="SM00151">
    <property type="entry name" value="SWIB"/>
    <property type="match status" value="1"/>
</dbReference>
<dbReference type="InterPro" id="IPR036885">
    <property type="entry name" value="SWIB_MDM2_dom_sf"/>
</dbReference>
<accession>A0A0F4ZBC8</accession>
<dbReference type="InterPro" id="IPR003121">
    <property type="entry name" value="SWIB_MDM2_domain"/>
</dbReference>
<protein>
    <recommendedName>
        <fullName evidence="2">DM2 domain-containing protein</fullName>
    </recommendedName>
</protein>
<feature type="region of interest" description="Disordered" evidence="1">
    <location>
        <begin position="25"/>
        <end position="50"/>
    </location>
</feature>
<dbReference type="PROSITE" id="PS51925">
    <property type="entry name" value="SWIB_MDM2"/>
    <property type="match status" value="1"/>
</dbReference>
<feature type="domain" description="DM2" evidence="2">
    <location>
        <begin position="124"/>
        <end position="201"/>
    </location>
</feature>
<keyword evidence="4" id="KW-1185">Reference proteome</keyword>
<dbReference type="CDD" id="cd10567">
    <property type="entry name" value="SWIB-MDM2_like"/>
    <property type="match status" value="1"/>
</dbReference>
<dbReference type="SUPFAM" id="SSF47592">
    <property type="entry name" value="SWIB/MDM2 domain"/>
    <property type="match status" value="1"/>
</dbReference>
<comment type="caution">
    <text evidence="3">The sequence shown here is derived from an EMBL/GenBank/DDBJ whole genome shotgun (WGS) entry which is preliminary data.</text>
</comment>
<name>A0A0F4ZBC8_9PEZI</name>
<evidence type="ECO:0000313" key="4">
    <source>
        <dbReference type="Proteomes" id="UP000033483"/>
    </source>
</evidence>
<gene>
    <name evidence="3" type="ORF">TD95_005475</name>
</gene>
<evidence type="ECO:0000256" key="1">
    <source>
        <dbReference type="SAM" id="MobiDB-lite"/>
    </source>
</evidence>
<feature type="non-terminal residue" evidence="3">
    <location>
        <position position="1"/>
    </location>
</feature>
<dbReference type="EMBL" id="LAEV01001729">
    <property type="protein sequence ID" value="KKA27446.1"/>
    <property type="molecule type" value="Genomic_DNA"/>
</dbReference>
<dbReference type="Proteomes" id="UP000033483">
    <property type="component" value="Unassembled WGS sequence"/>
</dbReference>
<dbReference type="AlphaFoldDB" id="A0A0F4ZBC8"/>
<dbReference type="Gene3D" id="1.10.245.10">
    <property type="entry name" value="SWIB/MDM2 domain"/>
    <property type="match status" value="1"/>
</dbReference>
<reference evidence="3 4" key="1">
    <citation type="submission" date="2015-03" db="EMBL/GenBank/DDBJ databases">
        <authorList>
            <person name="Radwan O."/>
            <person name="Al-Naeli F.A."/>
            <person name="Rendon G.A."/>
            <person name="Fields C."/>
        </authorList>
    </citation>
    <scope>NUCLEOTIDE SEQUENCE [LARGE SCALE GENOMIC DNA]</scope>
    <source>
        <strain evidence="3">CR-DP1</strain>
    </source>
</reference>
<dbReference type="OrthoDB" id="10251073at2759"/>
<dbReference type="InterPro" id="IPR019835">
    <property type="entry name" value="SWIB_domain"/>
</dbReference>
<evidence type="ECO:0000313" key="3">
    <source>
        <dbReference type="EMBL" id="KKA27446.1"/>
    </source>
</evidence>
<sequence length="205" mass="23002">NPQANQLFLAPQYAIKDLIEARFDALTQTPSPPPENDVNTDSTPAHTKLHRPSAADMSLLDADAKLAAELQAQENRLGRARTTRGVSNGTTKTGKVVKKKATPRKKTIKREDDSEDATPKKSNGFQKPFNLSQQLAVLVGEPQLSRPQVVKKIWEHIKANELQDPNDKRQIRCDDRMQAVFKQASINMFQMNKHLGSHLYPVEEE</sequence>